<dbReference type="Pfam" id="PF01012">
    <property type="entry name" value="ETF"/>
    <property type="match status" value="1"/>
</dbReference>
<dbReference type="InterPro" id="IPR014731">
    <property type="entry name" value="ETF_asu_C"/>
</dbReference>
<evidence type="ECO:0000256" key="3">
    <source>
        <dbReference type="ARBA" id="ARBA00022630"/>
    </source>
</evidence>
<dbReference type="InterPro" id="IPR001308">
    <property type="entry name" value="ETF_a/FixB"/>
</dbReference>
<organism evidence="7 8">
    <name type="scientific">Thermatribacter velox</name>
    <dbReference type="NCBI Taxonomy" id="3039681"/>
    <lineage>
        <taxon>Bacteria</taxon>
        <taxon>Pseudomonadati</taxon>
        <taxon>Atribacterota</taxon>
        <taxon>Atribacteria</taxon>
        <taxon>Atribacterales</taxon>
        <taxon>Thermatribacteraceae</taxon>
        <taxon>Thermatribacter</taxon>
    </lineage>
</organism>
<keyword evidence="4" id="KW-0274">FAD</keyword>
<dbReference type="PROSITE" id="PS00696">
    <property type="entry name" value="ETF_ALPHA"/>
    <property type="match status" value="1"/>
</dbReference>
<evidence type="ECO:0000256" key="4">
    <source>
        <dbReference type="ARBA" id="ARBA00022827"/>
    </source>
</evidence>
<evidence type="ECO:0000313" key="7">
    <source>
        <dbReference type="EMBL" id="WZL76231.1"/>
    </source>
</evidence>
<reference evidence="7 8" key="1">
    <citation type="submission" date="2023-03" db="EMBL/GenBank/DDBJ databases">
        <title>Novel Species.</title>
        <authorList>
            <person name="Ma S."/>
        </authorList>
    </citation>
    <scope>NUCLEOTIDE SEQUENCE [LARGE SCALE GENOMIC DNA]</scope>
    <source>
        <strain evidence="7 8">B11</strain>
    </source>
</reference>
<dbReference type="InterPro" id="IPR033947">
    <property type="entry name" value="ETF_alpha_N"/>
</dbReference>
<keyword evidence="8" id="KW-1185">Reference proteome</keyword>
<dbReference type="RefSeq" id="WP_369018389.1">
    <property type="nucleotide sequence ID" value="NZ_CP121689.1"/>
</dbReference>
<evidence type="ECO:0000256" key="1">
    <source>
        <dbReference type="ARBA" id="ARBA00005817"/>
    </source>
</evidence>
<evidence type="ECO:0000259" key="6">
    <source>
        <dbReference type="SMART" id="SM00893"/>
    </source>
</evidence>
<dbReference type="InterPro" id="IPR018206">
    <property type="entry name" value="ETF_asu_C_CS"/>
</dbReference>
<dbReference type="InterPro" id="IPR014729">
    <property type="entry name" value="Rossmann-like_a/b/a_fold"/>
</dbReference>
<keyword evidence="2" id="KW-0813">Transport</keyword>
<dbReference type="SUPFAM" id="SSF52402">
    <property type="entry name" value="Adenine nucleotide alpha hydrolases-like"/>
    <property type="match status" value="1"/>
</dbReference>
<keyword evidence="5" id="KW-0249">Electron transport</keyword>
<dbReference type="PANTHER" id="PTHR43153">
    <property type="entry name" value="ELECTRON TRANSFER FLAVOPROTEIN ALPHA"/>
    <property type="match status" value="1"/>
</dbReference>
<comment type="similarity">
    <text evidence="1">Belongs to the ETF alpha-subunit/FixB family.</text>
</comment>
<evidence type="ECO:0000256" key="5">
    <source>
        <dbReference type="ARBA" id="ARBA00022982"/>
    </source>
</evidence>
<dbReference type="EMBL" id="CP121689">
    <property type="protein sequence ID" value="WZL76231.1"/>
    <property type="molecule type" value="Genomic_DNA"/>
</dbReference>
<dbReference type="PANTHER" id="PTHR43153:SF1">
    <property type="entry name" value="ELECTRON TRANSFER FLAVOPROTEIN SUBUNIT ALPHA, MITOCHONDRIAL"/>
    <property type="match status" value="1"/>
</dbReference>
<keyword evidence="3" id="KW-0285">Flavoprotein</keyword>
<dbReference type="Gene3D" id="3.40.50.620">
    <property type="entry name" value="HUPs"/>
    <property type="match status" value="1"/>
</dbReference>
<dbReference type="Proteomes" id="UP001461341">
    <property type="component" value="Chromosome"/>
</dbReference>
<feature type="domain" description="Electron transfer flavoprotein alpha/beta-subunit N-terminal" evidence="6">
    <location>
        <begin position="7"/>
        <end position="197"/>
    </location>
</feature>
<evidence type="ECO:0000313" key="8">
    <source>
        <dbReference type="Proteomes" id="UP001461341"/>
    </source>
</evidence>
<proteinExistence type="inferred from homology"/>
<dbReference type="SMART" id="SM00893">
    <property type="entry name" value="ETF"/>
    <property type="match status" value="1"/>
</dbReference>
<gene>
    <name evidence="7" type="ORF">QBE54_00425</name>
</gene>
<dbReference type="CDD" id="cd01715">
    <property type="entry name" value="ETF_alpha"/>
    <property type="match status" value="1"/>
</dbReference>
<dbReference type="InterPro" id="IPR014730">
    <property type="entry name" value="ETF_a/b_N"/>
</dbReference>
<sequence>MRLERKILVLGETFQGKIETTSFEMLRVAQDLNQKIGGEVLFLLGTTQVNTEELERAIHYGADRVYCVVNDIFGMLLPHLSAKLFLPPIKELKPEIILGAATSWGRTILPYLAAKLHTGLTADCTSLDIDPEDGRLVQIRPAIGGNIMATIKTRTLPQMASVRPNLFPPRLDTSRQGEIKILKDTTNYNPELLKSEIVIQKDQKELTASKVVVSGGAGIKNKSNLELLSKLAEKLNAALGASRKLVERGLANYPQQVGLSGKTVNPTLYLAVGISGAIQHLAGMQGSQWIVAINRDPEAPIFQIADLGLVGDAREIITSILEVIDEKTHESAV</sequence>
<dbReference type="InterPro" id="IPR029035">
    <property type="entry name" value="DHS-like_NAD/FAD-binding_dom"/>
</dbReference>
<evidence type="ECO:0000256" key="2">
    <source>
        <dbReference type="ARBA" id="ARBA00022448"/>
    </source>
</evidence>
<dbReference type="Gene3D" id="3.40.50.1220">
    <property type="entry name" value="TPP-binding domain"/>
    <property type="match status" value="1"/>
</dbReference>
<protein>
    <submittedName>
        <fullName evidence="7">Electron transfer flavoprotein subunit alpha/FixB family protein</fullName>
    </submittedName>
</protein>
<dbReference type="PIRSF" id="PIRSF000089">
    <property type="entry name" value="Electra_flavoP_a"/>
    <property type="match status" value="1"/>
</dbReference>
<dbReference type="SUPFAM" id="SSF52467">
    <property type="entry name" value="DHS-like NAD/FAD-binding domain"/>
    <property type="match status" value="1"/>
</dbReference>
<accession>A0ABZ2YB47</accession>
<dbReference type="Pfam" id="PF00766">
    <property type="entry name" value="ETF_alpha"/>
    <property type="match status" value="1"/>
</dbReference>
<name>A0ABZ2YB47_9BACT</name>